<organism evidence="2 3">
    <name type="scientific">Streptomyces flavofungini</name>
    <dbReference type="NCBI Taxonomy" id="68200"/>
    <lineage>
        <taxon>Bacteria</taxon>
        <taxon>Bacillati</taxon>
        <taxon>Actinomycetota</taxon>
        <taxon>Actinomycetes</taxon>
        <taxon>Kitasatosporales</taxon>
        <taxon>Streptomycetaceae</taxon>
        <taxon>Streptomyces</taxon>
    </lineage>
</organism>
<comment type="caution">
    <text evidence="2">The sequence shown here is derived from an EMBL/GenBank/DDBJ whole genome shotgun (WGS) entry which is preliminary data.</text>
</comment>
<reference evidence="2 3" key="1">
    <citation type="submission" date="2020-12" db="EMBL/GenBank/DDBJ databases">
        <title>Streptomyces typhae sp. nov., a novel endophytic actinomycete isolated from the root of cattail pollen (Typha angustifolia L.).</title>
        <authorList>
            <person name="Peng C."/>
            <person name="Liu C."/>
        </authorList>
    </citation>
    <scope>NUCLEOTIDE SEQUENCE [LARGE SCALE GENOMIC DNA]</scope>
    <source>
        <strain evidence="2 3">JCM 4753</strain>
    </source>
</reference>
<evidence type="ECO:0000313" key="2">
    <source>
        <dbReference type="EMBL" id="MBJ3813092.1"/>
    </source>
</evidence>
<dbReference type="RefSeq" id="WP_190120523.1">
    <property type="nucleotide sequence ID" value="NZ_BMVR01000026.1"/>
</dbReference>
<protein>
    <submittedName>
        <fullName evidence="2">Uncharacterized protein</fullName>
    </submittedName>
</protein>
<keyword evidence="3" id="KW-1185">Reference proteome</keyword>
<feature type="compositionally biased region" description="Low complexity" evidence="1">
    <location>
        <begin position="18"/>
        <end position="28"/>
    </location>
</feature>
<dbReference type="Proteomes" id="UP000634780">
    <property type="component" value="Unassembled WGS sequence"/>
</dbReference>
<evidence type="ECO:0000256" key="1">
    <source>
        <dbReference type="SAM" id="MobiDB-lite"/>
    </source>
</evidence>
<dbReference type="EMBL" id="JAEKOZ010000050">
    <property type="protein sequence ID" value="MBJ3813092.1"/>
    <property type="molecule type" value="Genomic_DNA"/>
</dbReference>
<sequence>MSSPHGQGPAPQDLEEIPQPAQSQPPSANGHEDDDQPPPSEPGTDEQT</sequence>
<feature type="region of interest" description="Disordered" evidence="1">
    <location>
        <begin position="1"/>
        <end position="48"/>
    </location>
</feature>
<proteinExistence type="predicted"/>
<name>A0ABS0XIR3_9ACTN</name>
<gene>
    <name evidence="2" type="ORF">JGB26_39555</name>
</gene>
<accession>A0ABS0XIR3</accession>
<evidence type="ECO:0000313" key="3">
    <source>
        <dbReference type="Proteomes" id="UP000634780"/>
    </source>
</evidence>